<keyword evidence="2 3" id="KW-0802">TPR repeat</keyword>
<keyword evidence="1" id="KW-0677">Repeat</keyword>
<protein>
    <submittedName>
        <fullName evidence="4">Uncharacterized protein</fullName>
    </submittedName>
</protein>
<name>A0A5K8A8K7_9BACT</name>
<evidence type="ECO:0000256" key="2">
    <source>
        <dbReference type="ARBA" id="ARBA00022803"/>
    </source>
</evidence>
<dbReference type="PANTHER" id="PTHR44943">
    <property type="entry name" value="CELLULOSE SYNTHASE OPERON PROTEIN C"/>
    <property type="match status" value="1"/>
</dbReference>
<dbReference type="Proteomes" id="UP000422108">
    <property type="component" value="Chromosome"/>
</dbReference>
<evidence type="ECO:0000313" key="5">
    <source>
        <dbReference type="Proteomes" id="UP000422108"/>
    </source>
</evidence>
<accession>A0A5K8A8K7</accession>
<dbReference type="PROSITE" id="PS50005">
    <property type="entry name" value="TPR"/>
    <property type="match status" value="3"/>
</dbReference>
<keyword evidence="5" id="KW-1185">Reference proteome</keyword>
<dbReference type="PANTHER" id="PTHR44943:SF8">
    <property type="entry name" value="TPR REPEAT-CONTAINING PROTEIN MJ0263"/>
    <property type="match status" value="1"/>
</dbReference>
<feature type="repeat" description="TPR" evidence="3">
    <location>
        <begin position="83"/>
        <end position="116"/>
    </location>
</feature>
<dbReference type="Pfam" id="PF13432">
    <property type="entry name" value="TPR_16"/>
    <property type="match status" value="1"/>
</dbReference>
<dbReference type="InterPro" id="IPR051685">
    <property type="entry name" value="Ycf3/AcsC/BcsC/TPR_MFPF"/>
</dbReference>
<evidence type="ECO:0000313" key="4">
    <source>
        <dbReference type="EMBL" id="BBO88768.1"/>
    </source>
</evidence>
<sequence length="446" mass="49738">MQNKHEADGDTRLSIDQAVRFAIELQQKGQLNKAEGIYQDILAKIPDHQDVLHFYGILEFQRSRTDQAIEKISAAIAAAPDYMDAHNNLGNIYMENRRLEEAEAEYRRTVELAPRHVGALNNLGTVLRALGRFDEAESIFRDTLKDHADFFPLHYNLGNLLYQKGAEEEAVEHYFRAVVLDPDQSRSKIRLGLALIKLGRREEAEQLYRDWLEKEPDNPEAQHMLAACSGEAVPGRASDAYVKTLFNRFADSFEEQLNILAYKAPEFVTGAVATHYGEPENSLAILDAGCGTGLCGPLLKPFAFRLDGVDLSPGMLKKADASGIYDRLTESDLTGYIQGHSGVYDVIVAADVLCYFGDLEDVFAAVADALKPSGRFVFTVERAEPDTNKNNGDYHIIPQGRYTHSEAYIRRIANQKGLTSESITRDVLRKEMGRPVDGLVVTLARA</sequence>
<feature type="repeat" description="TPR" evidence="3">
    <location>
        <begin position="151"/>
        <end position="184"/>
    </location>
</feature>
<proteinExistence type="predicted"/>
<dbReference type="InterPro" id="IPR011990">
    <property type="entry name" value="TPR-like_helical_dom_sf"/>
</dbReference>
<dbReference type="SUPFAM" id="SSF48452">
    <property type="entry name" value="TPR-like"/>
    <property type="match status" value="1"/>
</dbReference>
<dbReference type="SMART" id="SM00028">
    <property type="entry name" value="TPR"/>
    <property type="match status" value="6"/>
</dbReference>
<dbReference type="SUPFAM" id="SSF53335">
    <property type="entry name" value="S-adenosyl-L-methionine-dependent methyltransferases"/>
    <property type="match status" value="1"/>
</dbReference>
<dbReference type="RefSeq" id="WP_155310037.1">
    <property type="nucleotide sequence ID" value="NZ_AP021879.1"/>
</dbReference>
<evidence type="ECO:0000256" key="1">
    <source>
        <dbReference type="ARBA" id="ARBA00022737"/>
    </source>
</evidence>
<dbReference type="Pfam" id="PF14559">
    <property type="entry name" value="TPR_19"/>
    <property type="match status" value="1"/>
</dbReference>
<dbReference type="Gene3D" id="3.40.50.150">
    <property type="entry name" value="Vaccinia Virus protein VP39"/>
    <property type="match status" value="1"/>
</dbReference>
<dbReference type="CDD" id="cd02440">
    <property type="entry name" value="AdoMet_MTases"/>
    <property type="match status" value="1"/>
</dbReference>
<reference evidence="4 5" key="1">
    <citation type="submission" date="2019-11" db="EMBL/GenBank/DDBJ databases">
        <title>Comparative genomics of hydrocarbon-degrading Desulfosarcina strains.</title>
        <authorList>
            <person name="Watanabe M."/>
            <person name="Kojima H."/>
            <person name="Fukui M."/>
        </authorList>
    </citation>
    <scope>NUCLEOTIDE SEQUENCE [LARGE SCALE GENOMIC DNA]</scope>
    <source>
        <strain evidence="5">oXyS1</strain>
    </source>
</reference>
<dbReference type="PROSITE" id="PS50293">
    <property type="entry name" value="TPR_REGION"/>
    <property type="match status" value="1"/>
</dbReference>
<dbReference type="Pfam" id="PF13424">
    <property type="entry name" value="TPR_12"/>
    <property type="match status" value="1"/>
</dbReference>
<dbReference type="InterPro" id="IPR029063">
    <property type="entry name" value="SAM-dependent_MTases_sf"/>
</dbReference>
<dbReference type="InterPro" id="IPR019734">
    <property type="entry name" value="TPR_rpt"/>
</dbReference>
<organism evidence="4 5">
    <name type="scientific">Desulfosarcina ovata subsp. ovata</name>
    <dbReference type="NCBI Taxonomy" id="2752305"/>
    <lineage>
        <taxon>Bacteria</taxon>
        <taxon>Pseudomonadati</taxon>
        <taxon>Thermodesulfobacteriota</taxon>
        <taxon>Desulfobacteria</taxon>
        <taxon>Desulfobacterales</taxon>
        <taxon>Desulfosarcinaceae</taxon>
        <taxon>Desulfosarcina</taxon>
    </lineage>
</organism>
<evidence type="ECO:0000256" key="3">
    <source>
        <dbReference type="PROSITE-ProRule" id="PRU00339"/>
    </source>
</evidence>
<gene>
    <name evidence="4" type="ORF">DSCOOX_19480</name>
</gene>
<feature type="repeat" description="TPR" evidence="3">
    <location>
        <begin position="185"/>
        <end position="218"/>
    </location>
</feature>
<dbReference type="AlphaFoldDB" id="A0A5K8A8K7"/>
<dbReference type="Pfam" id="PF13489">
    <property type="entry name" value="Methyltransf_23"/>
    <property type="match status" value="1"/>
</dbReference>
<dbReference type="EMBL" id="AP021879">
    <property type="protein sequence ID" value="BBO88768.1"/>
    <property type="molecule type" value="Genomic_DNA"/>
</dbReference>
<dbReference type="Gene3D" id="1.25.40.10">
    <property type="entry name" value="Tetratricopeptide repeat domain"/>
    <property type="match status" value="3"/>
</dbReference>